<dbReference type="EMBL" id="JARJCN010000087">
    <property type="protein sequence ID" value="KAJ7075946.1"/>
    <property type="molecule type" value="Genomic_DNA"/>
</dbReference>
<evidence type="ECO:0000313" key="3">
    <source>
        <dbReference type="Proteomes" id="UP001222325"/>
    </source>
</evidence>
<dbReference type="AlphaFoldDB" id="A0AAD6XHY7"/>
<keyword evidence="3" id="KW-1185">Reference proteome</keyword>
<feature type="region of interest" description="Disordered" evidence="1">
    <location>
        <begin position="330"/>
        <end position="349"/>
    </location>
</feature>
<proteinExistence type="predicted"/>
<dbReference type="Proteomes" id="UP001222325">
    <property type="component" value="Unassembled WGS sequence"/>
</dbReference>
<name>A0AAD6XHY7_9AGAR</name>
<organism evidence="2 3">
    <name type="scientific">Mycena belliarum</name>
    <dbReference type="NCBI Taxonomy" id="1033014"/>
    <lineage>
        <taxon>Eukaryota</taxon>
        <taxon>Fungi</taxon>
        <taxon>Dikarya</taxon>
        <taxon>Basidiomycota</taxon>
        <taxon>Agaricomycotina</taxon>
        <taxon>Agaricomycetes</taxon>
        <taxon>Agaricomycetidae</taxon>
        <taxon>Agaricales</taxon>
        <taxon>Marasmiineae</taxon>
        <taxon>Mycenaceae</taxon>
        <taxon>Mycena</taxon>
    </lineage>
</organism>
<evidence type="ECO:0000256" key="1">
    <source>
        <dbReference type="SAM" id="MobiDB-lite"/>
    </source>
</evidence>
<evidence type="ECO:0000313" key="2">
    <source>
        <dbReference type="EMBL" id="KAJ7075946.1"/>
    </source>
</evidence>
<feature type="compositionally biased region" description="Basic and acidic residues" evidence="1">
    <location>
        <begin position="339"/>
        <end position="349"/>
    </location>
</feature>
<reference evidence="2" key="1">
    <citation type="submission" date="2023-03" db="EMBL/GenBank/DDBJ databases">
        <title>Massive genome expansion in bonnet fungi (Mycena s.s.) driven by repeated elements and novel gene families across ecological guilds.</title>
        <authorList>
            <consortium name="Lawrence Berkeley National Laboratory"/>
            <person name="Harder C.B."/>
            <person name="Miyauchi S."/>
            <person name="Viragh M."/>
            <person name="Kuo A."/>
            <person name="Thoen E."/>
            <person name="Andreopoulos B."/>
            <person name="Lu D."/>
            <person name="Skrede I."/>
            <person name="Drula E."/>
            <person name="Henrissat B."/>
            <person name="Morin E."/>
            <person name="Kohler A."/>
            <person name="Barry K."/>
            <person name="LaButti K."/>
            <person name="Morin E."/>
            <person name="Salamov A."/>
            <person name="Lipzen A."/>
            <person name="Mereny Z."/>
            <person name="Hegedus B."/>
            <person name="Baldrian P."/>
            <person name="Stursova M."/>
            <person name="Weitz H."/>
            <person name="Taylor A."/>
            <person name="Grigoriev I.V."/>
            <person name="Nagy L.G."/>
            <person name="Martin F."/>
            <person name="Kauserud H."/>
        </authorList>
    </citation>
    <scope>NUCLEOTIDE SEQUENCE</scope>
    <source>
        <strain evidence="2">CBHHK173m</strain>
    </source>
</reference>
<accession>A0AAD6XHY7</accession>
<protein>
    <submittedName>
        <fullName evidence="2">Uncharacterized protein</fullName>
    </submittedName>
</protein>
<gene>
    <name evidence="2" type="ORF">B0H15DRAFT_805895</name>
</gene>
<comment type="caution">
    <text evidence="2">The sequence shown here is derived from an EMBL/GenBank/DDBJ whole genome shotgun (WGS) entry which is preliminary data.</text>
</comment>
<sequence length="427" mass="47167">MACLTQYGTDHRQSDGLRGLKCLTQTSSDMGHFPDVQHQRYSTGIMEEWQYPDSNWDEVQRYAPAFFSGAAGSSQPQTASIAHQHGSNVRRLVIICVARLPFPANFDFPSDTTTPSFDPADSGHLFQSDSFAGTAFSGDISVQASDDAALLSWQAQSSYQPGGSRSDDPPVQPWEDFISSVPSQISHVRSDAGDLFDGYGDAYGFPSAPPSSIPDDENWTNRSQISPLPEQNLDLIDEAADMDARIGWEWKPSGVEWLDPEVSSEVVEFPDGTPLTDKLKVFAVHRVKGCPSQFPFYRRRTAFFVNFMEIPNLDPEMTVDNIIRDQHVGEPLPSATGYAHEERRELDPEPGRKLAAATLRTRSTTLSKAGAATEFVSTARVHSSARILDHVSEDLLVKVMNGQRIIDEDDTKGSSKFVGWCVVRVTE</sequence>